<dbReference type="AlphaFoldDB" id="A0A3P8J649"/>
<feature type="transmembrane region" description="Helical" evidence="1">
    <location>
        <begin position="52"/>
        <end position="75"/>
    </location>
</feature>
<dbReference type="KEGG" id="rtg:NCTC13098_06138"/>
<organism evidence="2 3">
    <name type="scientific">Raoultella terrigena</name>
    <name type="common">Klebsiella terrigena</name>
    <dbReference type="NCBI Taxonomy" id="577"/>
    <lineage>
        <taxon>Bacteria</taxon>
        <taxon>Pseudomonadati</taxon>
        <taxon>Pseudomonadota</taxon>
        <taxon>Gammaproteobacteria</taxon>
        <taxon>Enterobacterales</taxon>
        <taxon>Enterobacteriaceae</taxon>
        <taxon>Klebsiella/Raoultella group</taxon>
        <taxon>Raoultella</taxon>
    </lineage>
</organism>
<evidence type="ECO:0000256" key="1">
    <source>
        <dbReference type="SAM" id="Phobius"/>
    </source>
</evidence>
<name>A0A3P8J649_RAOTE</name>
<proteinExistence type="predicted"/>
<feature type="transmembrane region" description="Helical" evidence="1">
    <location>
        <begin position="7"/>
        <end position="28"/>
    </location>
</feature>
<dbReference type="Proteomes" id="UP000274346">
    <property type="component" value="Chromosome"/>
</dbReference>
<gene>
    <name evidence="2" type="ORF">NCTC13098_06138</name>
</gene>
<sequence length="78" mass="9137">MKPIQYVLLWFGEVLLFTVTFVLLYVLMPEVKMYRLITDLTGFMSDFTWDKYYFLALCVASLLIVAGVVYITALIKKR</sequence>
<accession>A0A3P8J649</accession>
<keyword evidence="1" id="KW-1133">Transmembrane helix</keyword>
<dbReference type="EMBL" id="LR131271">
    <property type="protein sequence ID" value="VDR29719.1"/>
    <property type="molecule type" value="Genomic_DNA"/>
</dbReference>
<keyword evidence="1" id="KW-0812">Transmembrane</keyword>
<evidence type="ECO:0000313" key="2">
    <source>
        <dbReference type="EMBL" id="VDR29719.1"/>
    </source>
</evidence>
<evidence type="ECO:0000313" key="3">
    <source>
        <dbReference type="Proteomes" id="UP000274346"/>
    </source>
</evidence>
<reference evidence="2 3" key="1">
    <citation type="submission" date="2018-12" db="EMBL/GenBank/DDBJ databases">
        <authorList>
            <consortium name="Pathogen Informatics"/>
        </authorList>
    </citation>
    <scope>NUCLEOTIDE SEQUENCE [LARGE SCALE GENOMIC DNA]</scope>
    <source>
        <strain evidence="2 3">NCTC13098</strain>
    </source>
</reference>
<protein>
    <submittedName>
        <fullName evidence="2">Uncharacterized protein</fullName>
    </submittedName>
</protein>
<keyword evidence="1" id="KW-0472">Membrane</keyword>